<comment type="caution">
    <text evidence="4">The sequence shown here is derived from an EMBL/GenBank/DDBJ whole genome shotgun (WGS) entry which is preliminary data.</text>
</comment>
<sequence length="318" mass="35249">MSKDTQWPAPVGQSASISIRHVDEELQDYDTYLRDLRGLSPGSRQRSLGVVRRLLRQKFGDGVVDIARLHPDDVRQFLADQLAARRTPSNASLLASGLRSYLRYRSTCGDAVSPLAAVISSPAHWKLAVLPRALTVEEVEQLLSSFRFARRWPKRGYAMVRCALDLGLRSGEIARLKIDDIDWQAGTVTLRGTKSFRQDILPLPVETGQAIADYLQHERPPSASSAIFVRPQAPRGEPCTAVAVQKIITRAYRRSGIPHSGSHALRHTFACRLVEHGCSLKEVADLLHHRSLTTAQIYAKLDTPQLSTVPLPWPGGES</sequence>
<keyword evidence="1" id="KW-0229">DNA integration</keyword>
<dbReference type="InterPro" id="IPR050090">
    <property type="entry name" value="Tyrosine_recombinase_XerCD"/>
</dbReference>
<evidence type="ECO:0000256" key="1">
    <source>
        <dbReference type="ARBA" id="ARBA00022908"/>
    </source>
</evidence>
<evidence type="ECO:0000313" key="5">
    <source>
        <dbReference type="Proteomes" id="UP001202117"/>
    </source>
</evidence>
<gene>
    <name evidence="4" type="ORF">MKP05_18605</name>
</gene>
<proteinExistence type="predicted"/>
<dbReference type="InterPro" id="IPR011010">
    <property type="entry name" value="DNA_brk_join_enz"/>
</dbReference>
<evidence type="ECO:0000256" key="2">
    <source>
        <dbReference type="ARBA" id="ARBA00023172"/>
    </source>
</evidence>
<dbReference type="RefSeq" id="WP_240569637.1">
    <property type="nucleotide sequence ID" value="NZ_JAKVPY010000029.1"/>
</dbReference>
<reference evidence="4 5" key="1">
    <citation type="submission" date="2022-02" db="EMBL/GenBank/DDBJ databases">
        <title>Halomonas fukangensis sp. nov., a halophilic bacterium isolated from a bulk soil of Kalidium foliatum at Fukang.</title>
        <authorList>
            <person name="Huang Y."/>
        </authorList>
    </citation>
    <scope>NUCLEOTIDE SEQUENCE [LARGE SCALE GENOMIC DNA]</scope>
    <source>
        <strain evidence="4 5">EGI 63088</strain>
    </source>
</reference>
<name>A0ABS9RZ22_9GAMM</name>
<dbReference type="InterPro" id="IPR002104">
    <property type="entry name" value="Integrase_catalytic"/>
</dbReference>
<protein>
    <submittedName>
        <fullName evidence="4">Site-specific integrase</fullName>
    </submittedName>
</protein>
<dbReference type="Proteomes" id="UP001202117">
    <property type="component" value="Unassembled WGS sequence"/>
</dbReference>
<accession>A0ABS9RZ22</accession>
<keyword evidence="2" id="KW-0233">DNA recombination</keyword>
<dbReference type="PANTHER" id="PTHR30349">
    <property type="entry name" value="PHAGE INTEGRASE-RELATED"/>
    <property type="match status" value="1"/>
</dbReference>
<dbReference type="Gene3D" id="1.10.443.10">
    <property type="entry name" value="Intergrase catalytic core"/>
    <property type="match status" value="1"/>
</dbReference>
<feature type="domain" description="Tyr recombinase" evidence="3">
    <location>
        <begin position="129"/>
        <end position="311"/>
    </location>
</feature>
<dbReference type="PROSITE" id="PS51898">
    <property type="entry name" value="TYR_RECOMBINASE"/>
    <property type="match status" value="1"/>
</dbReference>
<evidence type="ECO:0000259" key="3">
    <source>
        <dbReference type="PROSITE" id="PS51898"/>
    </source>
</evidence>
<dbReference type="InterPro" id="IPR013762">
    <property type="entry name" value="Integrase-like_cat_sf"/>
</dbReference>
<keyword evidence="5" id="KW-1185">Reference proteome</keyword>
<dbReference type="SUPFAM" id="SSF56349">
    <property type="entry name" value="DNA breaking-rejoining enzymes"/>
    <property type="match status" value="1"/>
</dbReference>
<dbReference type="EMBL" id="JAKVPY010000029">
    <property type="protein sequence ID" value="MCH4565112.1"/>
    <property type="molecule type" value="Genomic_DNA"/>
</dbReference>
<dbReference type="Pfam" id="PF00589">
    <property type="entry name" value="Phage_integrase"/>
    <property type="match status" value="1"/>
</dbReference>
<dbReference type="PANTHER" id="PTHR30349:SF90">
    <property type="entry name" value="TYROSINE RECOMBINASE XERD"/>
    <property type="match status" value="1"/>
</dbReference>
<organism evidence="4 5">
    <name type="scientific">Halomonas flagellata</name>
    <dbReference type="NCBI Taxonomy" id="2920385"/>
    <lineage>
        <taxon>Bacteria</taxon>
        <taxon>Pseudomonadati</taxon>
        <taxon>Pseudomonadota</taxon>
        <taxon>Gammaproteobacteria</taxon>
        <taxon>Oceanospirillales</taxon>
        <taxon>Halomonadaceae</taxon>
        <taxon>Halomonas</taxon>
    </lineage>
</organism>
<evidence type="ECO:0000313" key="4">
    <source>
        <dbReference type="EMBL" id="MCH4565112.1"/>
    </source>
</evidence>